<keyword evidence="5 8" id="KW-0547">Nucleotide-binding</keyword>
<evidence type="ECO:0000256" key="6">
    <source>
        <dbReference type="ARBA" id="ARBA00022840"/>
    </source>
</evidence>
<organism evidence="10 11">
    <name type="scientific">Lysinibacillus odysseyi 34hs-1 = NBRC 100172</name>
    <dbReference type="NCBI Taxonomy" id="1220589"/>
    <lineage>
        <taxon>Bacteria</taxon>
        <taxon>Bacillati</taxon>
        <taxon>Bacillota</taxon>
        <taxon>Bacilli</taxon>
        <taxon>Bacillales</taxon>
        <taxon>Bacillaceae</taxon>
        <taxon>Lysinibacillus</taxon>
    </lineage>
</organism>
<evidence type="ECO:0000313" key="10">
    <source>
        <dbReference type="EMBL" id="KGR87927.1"/>
    </source>
</evidence>
<evidence type="ECO:0000256" key="4">
    <source>
        <dbReference type="ARBA" id="ARBA00022694"/>
    </source>
</evidence>
<accession>A0A0A3JLR3</accession>
<dbReference type="InterPro" id="IPR011063">
    <property type="entry name" value="TilS/TtcA_N"/>
</dbReference>
<dbReference type="NCBIfam" id="TIGR02432">
    <property type="entry name" value="lysidine_TilS_N"/>
    <property type="match status" value="1"/>
</dbReference>
<dbReference type="Proteomes" id="UP000030437">
    <property type="component" value="Unassembled WGS sequence"/>
</dbReference>
<dbReference type="PANTHER" id="PTHR43033">
    <property type="entry name" value="TRNA(ILE)-LYSIDINE SYNTHASE-RELATED"/>
    <property type="match status" value="1"/>
</dbReference>
<keyword evidence="4 8" id="KW-0819">tRNA processing</keyword>
<dbReference type="SUPFAM" id="SSF82829">
    <property type="entry name" value="MesJ substrate recognition domain-like"/>
    <property type="match status" value="1"/>
</dbReference>
<comment type="subcellular location">
    <subcellularLocation>
        <location evidence="1 8">Cytoplasm</location>
    </subcellularLocation>
</comment>
<dbReference type="Pfam" id="PF11734">
    <property type="entry name" value="TilS_C"/>
    <property type="match status" value="1"/>
</dbReference>
<evidence type="ECO:0000256" key="8">
    <source>
        <dbReference type="HAMAP-Rule" id="MF_01161"/>
    </source>
</evidence>
<dbReference type="GO" id="GO:0032267">
    <property type="term" value="F:tRNA(Ile)-lysidine synthase activity"/>
    <property type="evidence" value="ECO:0007669"/>
    <property type="project" value="UniProtKB-EC"/>
</dbReference>
<comment type="caution">
    <text evidence="10">The sequence shown here is derived from an EMBL/GenBank/DDBJ whole genome shotgun (WGS) entry which is preliminary data.</text>
</comment>
<dbReference type="SUPFAM" id="SSF52402">
    <property type="entry name" value="Adenine nucleotide alpha hydrolases-like"/>
    <property type="match status" value="1"/>
</dbReference>
<keyword evidence="2 8" id="KW-0963">Cytoplasm</keyword>
<dbReference type="Gene3D" id="3.30.465.60">
    <property type="match status" value="1"/>
</dbReference>
<name>A0A0A3JLR3_9BACI</name>
<dbReference type="CDD" id="cd01992">
    <property type="entry name" value="TilS_N"/>
    <property type="match status" value="1"/>
</dbReference>
<evidence type="ECO:0000256" key="5">
    <source>
        <dbReference type="ARBA" id="ARBA00022741"/>
    </source>
</evidence>
<keyword evidence="3 8" id="KW-0436">Ligase</keyword>
<protein>
    <recommendedName>
        <fullName evidence="8">tRNA(Ile)-lysidine synthase</fullName>
        <ecNumber evidence="8">6.3.4.19</ecNumber>
    </recommendedName>
    <alternativeName>
        <fullName evidence="8">tRNA(Ile)-2-lysyl-cytidine synthase</fullName>
    </alternativeName>
    <alternativeName>
        <fullName evidence="8">tRNA(Ile)-lysidine synthetase</fullName>
    </alternativeName>
</protein>
<dbReference type="AlphaFoldDB" id="A0A0A3JLR3"/>
<dbReference type="RefSeq" id="WP_036150897.1">
    <property type="nucleotide sequence ID" value="NZ_AVCX01000019.1"/>
</dbReference>
<dbReference type="GO" id="GO:0006400">
    <property type="term" value="P:tRNA modification"/>
    <property type="evidence" value="ECO:0007669"/>
    <property type="project" value="UniProtKB-UniRule"/>
</dbReference>
<dbReference type="eggNOG" id="COG0037">
    <property type="taxonomic scope" value="Bacteria"/>
</dbReference>
<dbReference type="STRING" id="1220589.CD32_02530"/>
<proteinExistence type="inferred from homology"/>
<dbReference type="EMBL" id="JPVP01000044">
    <property type="protein sequence ID" value="KGR87927.1"/>
    <property type="molecule type" value="Genomic_DNA"/>
</dbReference>
<evidence type="ECO:0000313" key="11">
    <source>
        <dbReference type="Proteomes" id="UP000030437"/>
    </source>
</evidence>
<dbReference type="GO" id="GO:0005524">
    <property type="term" value="F:ATP binding"/>
    <property type="evidence" value="ECO:0007669"/>
    <property type="project" value="UniProtKB-UniRule"/>
</dbReference>
<evidence type="ECO:0000256" key="3">
    <source>
        <dbReference type="ARBA" id="ARBA00022598"/>
    </source>
</evidence>
<dbReference type="InterPro" id="IPR014729">
    <property type="entry name" value="Rossmann-like_a/b/a_fold"/>
</dbReference>
<comment type="catalytic activity">
    <reaction evidence="7 8">
        <text>cytidine(34) in tRNA(Ile2) + L-lysine + ATP = lysidine(34) in tRNA(Ile2) + AMP + diphosphate + H(+)</text>
        <dbReference type="Rhea" id="RHEA:43744"/>
        <dbReference type="Rhea" id="RHEA-COMP:10625"/>
        <dbReference type="Rhea" id="RHEA-COMP:10670"/>
        <dbReference type="ChEBI" id="CHEBI:15378"/>
        <dbReference type="ChEBI" id="CHEBI:30616"/>
        <dbReference type="ChEBI" id="CHEBI:32551"/>
        <dbReference type="ChEBI" id="CHEBI:33019"/>
        <dbReference type="ChEBI" id="CHEBI:82748"/>
        <dbReference type="ChEBI" id="CHEBI:83665"/>
        <dbReference type="ChEBI" id="CHEBI:456215"/>
        <dbReference type="EC" id="6.3.4.19"/>
    </reaction>
</comment>
<dbReference type="SMART" id="SM00977">
    <property type="entry name" value="TilS_C"/>
    <property type="match status" value="1"/>
</dbReference>
<dbReference type="PANTHER" id="PTHR43033:SF1">
    <property type="entry name" value="TRNA(ILE)-LYSIDINE SYNTHASE-RELATED"/>
    <property type="match status" value="1"/>
</dbReference>
<evidence type="ECO:0000256" key="7">
    <source>
        <dbReference type="ARBA" id="ARBA00048539"/>
    </source>
</evidence>
<dbReference type="HAMAP" id="MF_01161">
    <property type="entry name" value="tRNA_Ile_lys_synt"/>
    <property type="match status" value="1"/>
</dbReference>
<keyword evidence="6 8" id="KW-0067">ATP-binding</keyword>
<comment type="function">
    <text evidence="8">Ligates lysine onto the cytidine present at position 34 of the AUA codon-specific tRNA(Ile) that contains the anticodon CAU, in an ATP-dependent manner. Cytidine is converted to lysidine, thus changing the amino acid specificity of the tRNA from methionine to isoleucine.</text>
</comment>
<evidence type="ECO:0000256" key="2">
    <source>
        <dbReference type="ARBA" id="ARBA00022490"/>
    </source>
</evidence>
<dbReference type="InterPro" id="IPR012795">
    <property type="entry name" value="tRNA_Ile_lys_synt_N"/>
</dbReference>
<sequence>MKGFEEKVLAFIKSEQLVNSGDRLLIACSGGVDSMALLHFFDQYKQLLHIELYVVHVDHMLRKDQSAGDRKFVEDFCASRNIRCFSTAIPIPSILKEHGGNSQAVCRQERYGYFADVMREHNIKTLVTAHHADDQLESMLMALAKSGSVKGMLGIKVNRRFDIGRVIRPFLMVTKEEIREYLKKDGLDYREDPSNAKDDYTRNRFRHHIVPLLKTENKAVAQHAVQLALQLAQDDEYLQEVAQHAFDRLVTKKGGNCYEVEIHPFISEPLALQRRLILILLNYIYNDTSTFQRHALCTSILNLFQTQSGNAMLNLPHSFLASRQYGKVLFHQAQEKEPFVPWELTVNKWNEIMDLRVYIGEPSQMTALQSDEAQAFYCSADKVSFPLRVRTREEGDRIQLPGMSMPKRLSRLFIDEKVPLAKRDEWPLLVDVHNDILAVLGLRVSSKFSRTRRADDDWVFIIDSK</sequence>
<dbReference type="InterPro" id="IPR012094">
    <property type="entry name" value="tRNA_Ile_lys_synt"/>
</dbReference>
<dbReference type="NCBIfam" id="TIGR02433">
    <property type="entry name" value="lysidine_TilS_C"/>
    <property type="match status" value="1"/>
</dbReference>
<dbReference type="EC" id="6.3.4.19" evidence="8"/>
<dbReference type="GO" id="GO:0005737">
    <property type="term" value="C:cytoplasm"/>
    <property type="evidence" value="ECO:0007669"/>
    <property type="project" value="UniProtKB-SubCell"/>
</dbReference>
<dbReference type="Gene3D" id="3.40.50.620">
    <property type="entry name" value="HUPs"/>
    <property type="match status" value="1"/>
</dbReference>
<feature type="binding site" evidence="8">
    <location>
        <begin position="29"/>
        <end position="34"/>
    </location>
    <ligand>
        <name>ATP</name>
        <dbReference type="ChEBI" id="CHEBI:30616"/>
    </ligand>
</feature>
<dbReference type="InterPro" id="IPR012796">
    <property type="entry name" value="Lysidine-tRNA-synth_C"/>
</dbReference>
<evidence type="ECO:0000259" key="9">
    <source>
        <dbReference type="SMART" id="SM00977"/>
    </source>
</evidence>
<dbReference type="OrthoDB" id="9807403at2"/>
<dbReference type="Pfam" id="PF01171">
    <property type="entry name" value="ATP_bind_3"/>
    <property type="match status" value="1"/>
</dbReference>
<comment type="similarity">
    <text evidence="8">Belongs to the tRNA(Ile)-lysidine synthase family.</text>
</comment>
<reference evidence="10 11" key="1">
    <citation type="submission" date="2014-02" db="EMBL/GenBank/DDBJ databases">
        <title>Draft genome sequence of Lysinibacillus odysseyi NBRC 100172.</title>
        <authorList>
            <person name="Zhang F."/>
            <person name="Wang G."/>
            <person name="Zhang L."/>
        </authorList>
    </citation>
    <scope>NUCLEOTIDE SEQUENCE [LARGE SCALE GENOMIC DNA]</scope>
    <source>
        <strain evidence="10 11">NBRC 100172</strain>
    </source>
</reference>
<evidence type="ECO:0000256" key="1">
    <source>
        <dbReference type="ARBA" id="ARBA00004496"/>
    </source>
</evidence>
<dbReference type="SUPFAM" id="SSF56037">
    <property type="entry name" value="PheT/TilS domain"/>
    <property type="match status" value="1"/>
</dbReference>
<gene>
    <name evidence="8" type="primary">tilS</name>
    <name evidence="10" type="ORF">CD32_02530</name>
</gene>
<feature type="domain" description="Lysidine-tRNA(Ile) synthetase C-terminal" evidence="9">
    <location>
        <begin position="387"/>
        <end position="461"/>
    </location>
</feature>
<keyword evidence="11" id="KW-1185">Reference proteome</keyword>
<comment type="domain">
    <text evidence="8">The N-terminal region contains the highly conserved SGGXDS motif, predicted to be a P-loop motif involved in ATP binding.</text>
</comment>